<evidence type="ECO:0000313" key="2">
    <source>
        <dbReference type="Proteomes" id="UP000634308"/>
    </source>
</evidence>
<gene>
    <name evidence="1" type="ORF">GCM10008959_24270</name>
</gene>
<evidence type="ECO:0000313" key="1">
    <source>
        <dbReference type="EMBL" id="GGR61542.1"/>
    </source>
</evidence>
<reference evidence="2" key="1">
    <citation type="journal article" date="2019" name="Int. J. Syst. Evol. Microbiol.">
        <title>The Global Catalogue of Microorganisms (GCM) 10K type strain sequencing project: providing services to taxonomists for standard genome sequencing and annotation.</title>
        <authorList>
            <consortium name="The Broad Institute Genomics Platform"/>
            <consortium name="The Broad Institute Genome Sequencing Center for Infectious Disease"/>
            <person name="Wu L."/>
            <person name="Ma J."/>
        </authorList>
    </citation>
    <scope>NUCLEOTIDE SEQUENCE [LARGE SCALE GENOMIC DNA]</scope>
    <source>
        <strain evidence="2">JCM 31404</strain>
    </source>
</reference>
<dbReference type="EMBL" id="BMQM01000016">
    <property type="protein sequence ID" value="GGR61542.1"/>
    <property type="molecule type" value="Genomic_DNA"/>
</dbReference>
<sequence length="169" mass="19199">MNDVRENILIYKLLELEDRVGTSLVEARSRSSACHEHGSDAEEWRQRVKNLDDKARDVHAQLIALVGEDDLDRWRQNHAEYEEGRGTDYPSNVSYELAVLQSGAYYFALLKPVFEGFARFLVHALKRAEQDTFSAFVREKLRVATVEAQTPPPLSELPRPPVAPLAPPL</sequence>
<protein>
    <submittedName>
        <fullName evidence="1">Uncharacterized protein</fullName>
    </submittedName>
</protein>
<organism evidence="1 2">
    <name type="scientific">Deinococcus seoulensis</name>
    <dbReference type="NCBI Taxonomy" id="1837379"/>
    <lineage>
        <taxon>Bacteria</taxon>
        <taxon>Thermotogati</taxon>
        <taxon>Deinococcota</taxon>
        <taxon>Deinococci</taxon>
        <taxon>Deinococcales</taxon>
        <taxon>Deinococcaceae</taxon>
        <taxon>Deinococcus</taxon>
    </lineage>
</organism>
<keyword evidence="2" id="KW-1185">Reference proteome</keyword>
<dbReference type="RefSeq" id="WP_189065258.1">
    <property type="nucleotide sequence ID" value="NZ_BMQM01000016.1"/>
</dbReference>
<comment type="caution">
    <text evidence="1">The sequence shown here is derived from an EMBL/GenBank/DDBJ whole genome shotgun (WGS) entry which is preliminary data.</text>
</comment>
<proteinExistence type="predicted"/>
<name>A0ABQ2RS19_9DEIO</name>
<accession>A0ABQ2RS19</accession>
<dbReference type="Proteomes" id="UP000634308">
    <property type="component" value="Unassembled WGS sequence"/>
</dbReference>